<dbReference type="EMBL" id="BNAH01000001">
    <property type="protein sequence ID" value="GHE77357.1"/>
    <property type="molecule type" value="Genomic_DNA"/>
</dbReference>
<sequence>MMLNNLNASTLPLRKLKNKFSPSTVDVNFYDNEHKSLQMKKADIKLIKF</sequence>
<protein>
    <submittedName>
        <fullName evidence="1">Uncharacterized protein</fullName>
    </submittedName>
</protein>
<accession>A0ABQ3IBR6</accession>
<name>A0ABQ3IBR6_9GAMM</name>
<organism evidence="1 2">
    <name type="scientific">Thalassotalea profundi</name>
    <dbReference type="NCBI Taxonomy" id="2036687"/>
    <lineage>
        <taxon>Bacteria</taxon>
        <taxon>Pseudomonadati</taxon>
        <taxon>Pseudomonadota</taxon>
        <taxon>Gammaproteobacteria</taxon>
        <taxon>Alteromonadales</taxon>
        <taxon>Colwelliaceae</taxon>
        <taxon>Thalassotalea</taxon>
    </lineage>
</organism>
<gene>
    <name evidence="1" type="ORF">GCM10011501_01080</name>
</gene>
<keyword evidence="2" id="KW-1185">Reference proteome</keyword>
<comment type="caution">
    <text evidence="1">The sequence shown here is derived from an EMBL/GenBank/DDBJ whole genome shotgun (WGS) entry which is preliminary data.</text>
</comment>
<evidence type="ECO:0000313" key="1">
    <source>
        <dbReference type="EMBL" id="GHE77357.1"/>
    </source>
</evidence>
<dbReference type="Proteomes" id="UP000626370">
    <property type="component" value="Unassembled WGS sequence"/>
</dbReference>
<evidence type="ECO:0000313" key="2">
    <source>
        <dbReference type="Proteomes" id="UP000626370"/>
    </source>
</evidence>
<proteinExistence type="predicted"/>
<reference evidence="2" key="1">
    <citation type="journal article" date="2019" name="Int. J. Syst. Evol. Microbiol.">
        <title>The Global Catalogue of Microorganisms (GCM) 10K type strain sequencing project: providing services to taxonomists for standard genome sequencing and annotation.</title>
        <authorList>
            <consortium name="The Broad Institute Genomics Platform"/>
            <consortium name="The Broad Institute Genome Sequencing Center for Infectious Disease"/>
            <person name="Wu L."/>
            <person name="Ma J."/>
        </authorList>
    </citation>
    <scope>NUCLEOTIDE SEQUENCE [LARGE SCALE GENOMIC DNA]</scope>
    <source>
        <strain evidence="2">CGMCC 1.15922</strain>
    </source>
</reference>